<evidence type="ECO:0000313" key="3">
    <source>
        <dbReference type="EMBL" id="MEA5456222.1"/>
    </source>
</evidence>
<feature type="binding site" evidence="2">
    <location>
        <position position="31"/>
    </location>
    <ligand>
        <name>Zn(2+)</name>
        <dbReference type="ChEBI" id="CHEBI:29105"/>
    </ligand>
</feature>
<keyword evidence="2" id="KW-0378">Hydrolase</keyword>
<comment type="function">
    <text evidence="2">A mycothiol (MSH, N-acetylcysteinyl-glucosaminyl-inositol) S-conjugate amidase, it recycles conjugated MSH to the N-acetyl cysteine conjugate (AcCys S-conjugate, a mercapturic acid) and the MSH precursor. Involved in MSH-dependent detoxification of a number of alkylating agents and antibiotics.</text>
</comment>
<dbReference type="InterPro" id="IPR024078">
    <property type="entry name" value="LmbE-like_dom_sf"/>
</dbReference>
<evidence type="ECO:0000256" key="2">
    <source>
        <dbReference type="HAMAP-Rule" id="MF_01482"/>
    </source>
</evidence>
<comment type="catalytic activity">
    <reaction evidence="2">
        <text>mycothiol S-conjugate + H2O = an N-acetyl-L-cysteine-S-conjugate + 1D-myo-inositol 2-amino-2-deoxy-alpha-D-glucopyranoside</text>
        <dbReference type="Rhea" id="RHEA:36543"/>
        <dbReference type="ChEBI" id="CHEBI:15377"/>
        <dbReference type="ChEBI" id="CHEBI:58718"/>
        <dbReference type="ChEBI" id="CHEBI:58886"/>
        <dbReference type="ChEBI" id="CHEBI:59633"/>
        <dbReference type="EC" id="3.5.1.115"/>
    </reaction>
</comment>
<protein>
    <recommendedName>
        <fullName evidence="2">Mycothiol S-conjugate amidase</fullName>
        <ecNumber evidence="2">3.5.1.115</ecNumber>
    </recommendedName>
</protein>
<accession>A0ABU5T9M2</accession>
<dbReference type="EC" id="3.5.1.115" evidence="2"/>
<dbReference type="InterPro" id="IPR003737">
    <property type="entry name" value="GlcNAc_PI_deacetylase-related"/>
</dbReference>
<comment type="subunit">
    <text evidence="2">Monomer.</text>
</comment>
<dbReference type="PANTHER" id="PTHR12993:SF11">
    <property type="entry name" value="N-ACETYLGLUCOSAMINYL-PHOSPHATIDYLINOSITOL DE-N-ACETYLASE"/>
    <property type="match status" value="1"/>
</dbReference>
<comment type="similarity">
    <text evidence="2">Belongs to the MshB deacetylase family. Mca subfamily.</text>
</comment>
<evidence type="ECO:0000256" key="1">
    <source>
        <dbReference type="ARBA" id="ARBA00022833"/>
    </source>
</evidence>
<dbReference type="HAMAP" id="MF_01482">
    <property type="entry name" value="Mca"/>
    <property type="match status" value="1"/>
</dbReference>
<feature type="binding site" evidence="2">
    <location>
        <position position="34"/>
    </location>
    <ligand>
        <name>Zn(2+)</name>
        <dbReference type="ChEBI" id="CHEBI:29105"/>
    </ligand>
</feature>
<keyword evidence="4" id="KW-1185">Reference proteome</keyword>
<name>A0ABU5T9M2_9MICC</name>
<dbReference type="Gene3D" id="3.40.50.10320">
    <property type="entry name" value="LmbE-like"/>
    <property type="match status" value="1"/>
</dbReference>
<organism evidence="3 4">
    <name type="scientific">Sinomonas terricola</name>
    <dbReference type="NCBI Taxonomy" id="3110330"/>
    <lineage>
        <taxon>Bacteria</taxon>
        <taxon>Bacillati</taxon>
        <taxon>Actinomycetota</taxon>
        <taxon>Actinomycetes</taxon>
        <taxon>Micrococcales</taxon>
        <taxon>Micrococcaceae</taxon>
        <taxon>Sinomonas</taxon>
    </lineage>
</organism>
<dbReference type="Pfam" id="PF02585">
    <property type="entry name" value="PIG-L"/>
    <property type="match status" value="1"/>
</dbReference>
<feature type="binding site" evidence="2">
    <location>
        <position position="162"/>
    </location>
    <ligand>
        <name>Zn(2+)</name>
        <dbReference type="ChEBI" id="CHEBI:29105"/>
    </ligand>
</feature>
<keyword evidence="1 2" id="KW-0862">Zinc</keyword>
<dbReference type="PANTHER" id="PTHR12993">
    <property type="entry name" value="N-ACETYLGLUCOSAMINYL-PHOSPHATIDYLINOSITOL DE-N-ACETYLASE-RELATED"/>
    <property type="match status" value="1"/>
</dbReference>
<gene>
    <name evidence="2 3" type="primary">mca</name>
    <name evidence="3" type="ORF">SPF06_15910</name>
</gene>
<dbReference type="RefSeq" id="WP_323280232.1">
    <property type="nucleotide sequence ID" value="NZ_JAYGGQ010000013.1"/>
</dbReference>
<evidence type="ECO:0000313" key="4">
    <source>
        <dbReference type="Proteomes" id="UP001304769"/>
    </source>
</evidence>
<comment type="caution">
    <text evidence="3">The sequence shown here is derived from an EMBL/GenBank/DDBJ whole genome shotgun (WGS) entry which is preliminary data.</text>
</comment>
<reference evidence="3 4" key="1">
    <citation type="submission" date="2023-12" db="EMBL/GenBank/DDBJ databases">
        <title>Sinomonas terricola sp. nov, isolated from litchi orchard soil in Guangdong, PR China.</title>
        <authorList>
            <person name="Jiaxin W."/>
            <person name="Yang Z."/>
            <person name="Honghui Z."/>
        </authorList>
    </citation>
    <scope>NUCLEOTIDE SEQUENCE [LARGE SCALE GENOMIC DNA]</scope>
    <source>
        <strain evidence="3 4">JGH33</strain>
    </source>
</reference>
<keyword evidence="2" id="KW-0479">Metal-binding</keyword>
<proteinExistence type="inferred from homology"/>
<dbReference type="InterPro" id="IPR017811">
    <property type="entry name" value="Mca"/>
</dbReference>
<comment type="cofactor">
    <cofactor evidence="2">
        <name>Zn(2+)</name>
        <dbReference type="ChEBI" id="CHEBI:29105"/>
    </cofactor>
    <text evidence="2">Binds 1 zinc ion per subunit.</text>
</comment>
<dbReference type="Proteomes" id="UP001304769">
    <property type="component" value="Unassembled WGS sequence"/>
</dbReference>
<dbReference type="NCBIfam" id="TIGR03446">
    <property type="entry name" value="mycothiol_Mca"/>
    <property type="match status" value="1"/>
</dbReference>
<dbReference type="SUPFAM" id="SSF102588">
    <property type="entry name" value="LmbE-like"/>
    <property type="match status" value="1"/>
</dbReference>
<sequence>MRIGCSGVVGHPSILGVVSENALRLLAVHAHPDDESSKGAPMMAKYLAEGHEVMVVSCTDGSRGDIQNPALLGQPHASRDMAGARRLEMAEAQQIIGVQHRWLGFTDSGLPEGDPLPPLPWGAFATLPLHQAAAPLVRLVREFRPHVIVSYDENGGYPHPDHIMAHRVAVEAFRAAGLPDEYPDAGEPWAPAKLYYDVPFNVSKYEAFHRALLEAGLESPYASWVASATEDDGEGHHPWAARHPVTSQVECAEYFDVRDRALAAHASQVDPNGWFFVVSLAMRQRLWPWEDYSLISSSVGFPPQGEIEMDLFAGLR</sequence>
<dbReference type="EMBL" id="JAYGGQ010000013">
    <property type="protein sequence ID" value="MEA5456222.1"/>
    <property type="molecule type" value="Genomic_DNA"/>
</dbReference>